<dbReference type="Pfam" id="PF00703">
    <property type="entry name" value="Glyco_hydro_2"/>
    <property type="match status" value="1"/>
</dbReference>
<dbReference type="InterPro" id="IPR036156">
    <property type="entry name" value="Beta-gal/glucu_dom_sf"/>
</dbReference>
<dbReference type="InterPro" id="IPR008979">
    <property type="entry name" value="Galactose-bd-like_sf"/>
</dbReference>
<name>A0ABS4RFV3_9BACI</name>
<dbReference type="SUPFAM" id="SSF49785">
    <property type="entry name" value="Galactose-binding domain-like"/>
    <property type="match status" value="1"/>
</dbReference>
<dbReference type="Pfam" id="PF02836">
    <property type="entry name" value="Glyco_hydro_2_C"/>
    <property type="match status" value="1"/>
</dbReference>
<comment type="caution">
    <text evidence="5">The sequence shown here is derived from an EMBL/GenBank/DDBJ whole genome shotgun (WGS) entry which is preliminary data.</text>
</comment>
<dbReference type="EMBL" id="JAGIKZ010000012">
    <property type="protein sequence ID" value="MBP2241779.1"/>
    <property type="molecule type" value="Genomic_DNA"/>
</dbReference>
<evidence type="ECO:0000259" key="4">
    <source>
        <dbReference type="Pfam" id="PF02837"/>
    </source>
</evidence>
<evidence type="ECO:0008006" key="7">
    <source>
        <dbReference type="Google" id="ProtNLM"/>
    </source>
</evidence>
<gene>
    <name evidence="5" type="ORF">J2Z40_002351</name>
</gene>
<dbReference type="RefSeq" id="WP_083954058.1">
    <property type="nucleotide sequence ID" value="NZ_JAGIKZ010000012.1"/>
</dbReference>
<dbReference type="PANTHER" id="PTHR42732:SF2">
    <property type="entry name" value="BETA-MANNOSIDASE"/>
    <property type="match status" value="1"/>
</dbReference>
<dbReference type="Proteomes" id="UP001519293">
    <property type="component" value="Unassembled WGS sequence"/>
</dbReference>
<feature type="domain" description="Glycoside hydrolase family 2 catalytic" evidence="3">
    <location>
        <begin position="318"/>
        <end position="465"/>
    </location>
</feature>
<dbReference type="SUPFAM" id="SSF51445">
    <property type="entry name" value="(Trans)glycosidases"/>
    <property type="match status" value="1"/>
</dbReference>
<evidence type="ECO:0000259" key="3">
    <source>
        <dbReference type="Pfam" id="PF02836"/>
    </source>
</evidence>
<dbReference type="InterPro" id="IPR006104">
    <property type="entry name" value="Glyco_hydro_2_N"/>
</dbReference>
<proteinExistence type="inferred from homology"/>
<dbReference type="Gene3D" id="2.60.120.260">
    <property type="entry name" value="Galactose-binding domain-like"/>
    <property type="match status" value="1"/>
</dbReference>
<feature type="domain" description="Glycoside hydrolase family 2 immunoglobulin-like beta-sandwich" evidence="2">
    <location>
        <begin position="205"/>
        <end position="275"/>
    </location>
</feature>
<dbReference type="PANTHER" id="PTHR42732">
    <property type="entry name" value="BETA-GALACTOSIDASE"/>
    <property type="match status" value="1"/>
</dbReference>
<evidence type="ECO:0000313" key="5">
    <source>
        <dbReference type="EMBL" id="MBP2241779.1"/>
    </source>
</evidence>
<evidence type="ECO:0000256" key="1">
    <source>
        <dbReference type="ARBA" id="ARBA00007401"/>
    </source>
</evidence>
<evidence type="ECO:0000313" key="6">
    <source>
        <dbReference type="Proteomes" id="UP001519293"/>
    </source>
</evidence>
<dbReference type="Pfam" id="PF02837">
    <property type="entry name" value="Glyco_hydro_2_N"/>
    <property type="match status" value="1"/>
</dbReference>
<sequence>MVGESMNQLYTVWGEDLKQDHVLQEYPRPQMKRDSYLNLNGYWDYAISESEVVDSYDGEILVPFSPESVLSGVQRVVTPNDYLFYYKEVVLPNDFMKDHILLHFGAVDQICELWINDQYVGKHIGGFTPFHFDITDYVIGSQFAVKLRVKDVTDTSYHQTGKQRIDRGGIWYTPQSGIWQTVWIESVPSNYIQALKLTSLFDEKKVKIELQKAGTGLVKAEVYFGNELEGTTESEGDEIIISVQHLYPWTPETPNLYQIKLIYHEDIIESYIGMRHIERKKDEHGIFRFYLNHQPYFQSGVLDQGYYPDGLLTPPSDEAMIYDIEKMKEMGFNMLRKHIKIEPLRWYYHCDRLGMLVWQDMINGSERKDIIFHGLLANLGVHLKDHRYKLFGRKNETGRNQFLTELEEMLVHLQSVTSIVTWVPFNEAWGQFDAVKVEKMVRNFDHTRLIDHASGWSDQYVGDYYSRHTYFTKLRFRRKHGGKRISALTEFGGYSLPIKGHRFHDESIFGYKKYDTEMKLEEAYTDLYQQQVVPQIKNGLSVLIYTQLSDVEDEMNGLLTYDRKINKMSTEKVKEINELLYSTFHKQF</sequence>
<dbReference type="SUPFAM" id="SSF49303">
    <property type="entry name" value="beta-Galactosidase/glucuronidase domain"/>
    <property type="match status" value="1"/>
</dbReference>
<dbReference type="InterPro" id="IPR006102">
    <property type="entry name" value="Ig-like_GH2"/>
</dbReference>
<accession>A0ABS4RFV3</accession>
<dbReference type="InterPro" id="IPR017853">
    <property type="entry name" value="GH"/>
</dbReference>
<reference evidence="5 6" key="1">
    <citation type="submission" date="2021-03" db="EMBL/GenBank/DDBJ databases">
        <title>Genomic Encyclopedia of Type Strains, Phase IV (KMG-IV): sequencing the most valuable type-strain genomes for metagenomic binning, comparative biology and taxonomic classification.</title>
        <authorList>
            <person name="Goeker M."/>
        </authorList>
    </citation>
    <scope>NUCLEOTIDE SEQUENCE [LARGE SCALE GENOMIC DNA]</scope>
    <source>
        <strain evidence="5 6">DSM 26675</strain>
    </source>
</reference>
<evidence type="ECO:0000259" key="2">
    <source>
        <dbReference type="Pfam" id="PF00703"/>
    </source>
</evidence>
<dbReference type="InterPro" id="IPR006103">
    <property type="entry name" value="Glyco_hydro_2_cat"/>
</dbReference>
<comment type="similarity">
    <text evidence="1">Belongs to the glycosyl hydrolase 2 family.</text>
</comment>
<organism evidence="5 6">
    <name type="scientific">Cytobacillus eiseniae</name>
    <dbReference type="NCBI Taxonomy" id="762947"/>
    <lineage>
        <taxon>Bacteria</taxon>
        <taxon>Bacillati</taxon>
        <taxon>Bacillota</taxon>
        <taxon>Bacilli</taxon>
        <taxon>Bacillales</taxon>
        <taxon>Bacillaceae</taxon>
        <taxon>Cytobacillus</taxon>
    </lineage>
</organism>
<keyword evidence="6" id="KW-1185">Reference proteome</keyword>
<dbReference type="InterPro" id="IPR051913">
    <property type="entry name" value="GH2_Domain-Containing"/>
</dbReference>
<protein>
    <recommendedName>
        <fullName evidence="7">Beta-galactosidase</fullName>
    </recommendedName>
</protein>
<feature type="domain" description="Glycosyl hydrolases family 2 sugar binding" evidence="4">
    <location>
        <begin position="76"/>
        <end position="159"/>
    </location>
</feature>
<dbReference type="Gene3D" id="3.20.20.80">
    <property type="entry name" value="Glycosidases"/>
    <property type="match status" value="1"/>
</dbReference>